<reference evidence="8 9" key="1">
    <citation type="journal article" date="2017" name="Int. J. Syst. Evol. Microbiol.">
        <title>Jeotgalibaca porci sp. nov. and Jeotgalibaca arthritidis sp. nov., isolated from pigs, and emended description of the genus Jeotgalibaca.</title>
        <authorList>
            <person name="Zamora L."/>
            <person name="Perez-Sancho M."/>
            <person name="Dominguez L."/>
            <person name="Fernandez-Garayzabal J.F."/>
            <person name="Vela A.I."/>
        </authorList>
    </citation>
    <scope>NUCLEOTIDE SEQUENCE [LARGE SCALE GENOMIC DNA]</scope>
    <source>
        <strain evidence="8 9">CECT 9157</strain>
    </source>
</reference>
<dbReference type="PANTHER" id="PTHR30294">
    <property type="entry name" value="MEMBRANE COMPONENT OF ABC TRANSPORTER YHHJ-RELATED"/>
    <property type="match status" value="1"/>
</dbReference>
<feature type="domain" description="ABC-2 type transporter transmembrane" evidence="7">
    <location>
        <begin position="21"/>
        <end position="385"/>
    </location>
</feature>
<evidence type="ECO:0000256" key="3">
    <source>
        <dbReference type="ARBA" id="ARBA00022692"/>
    </source>
</evidence>
<evidence type="ECO:0000259" key="7">
    <source>
        <dbReference type="Pfam" id="PF12698"/>
    </source>
</evidence>
<organism evidence="8 9">
    <name type="scientific">Jeotgalibaca arthritidis</name>
    <dbReference type="NCBI Taxonomy" id="1868794"/>
    <lineage>
        <taxon>Bacteria</taxon>
        <taxon>Bacillati</taxon>
        <taxon>Bacillota</taxon>
        <taxon>Bacilli</taxon>
        <taxon>Lactobacillales</taxon>
        <taxon>Carnobacteriaceae</taxon>
        <taxon>Jeotgalibaca</taxon>
    </lineage>
</organism>
<feature type="transmembrane region" description="Helical" evidence="6">
    <location>
        <begin position="182"/>
        <end position="206"/>
    </location>
</feature>
<feature type="transmembrane region" description="Helical" evidence="6">
    <location>
        <begin position="227"/>
        <end position="255"/>
    </location>
</feature>
<dbReference type="InterPro" id="IPR051449">
    <property type="entry name" value="ABC-2_transporter_component"/>
</dbReference>
<dbReference type="Pfam" id="PF12698">
    <property type="entry name" value="ABC2_membrane_3"/>
    <property type="match status" value="1"/>
</dbReference>
<feature type="transmembrane region" description="Helical" evidence="6">
    <location>
        <begin position="310"/>
        <end position="330"/>
    </location>
</feature>
<dbReference type="InterPro" id="IPR013525">
    <property type="entry name" value="ABC2_TM"/>
</dbReference>
<evidence type="ECO:0000313" key="8">
    <source>
        <dbReference type="EMBL" id="QII81589.1"/>
    </source>
</evidence>
<dbReference type="GO" id="GO:0005886">
    <property type="term" value="C:plasma membrane"/>
    <property type="evidence" value="ECO:0007669"/>
    <property type="project" value="UniProtKB-SubCell"/>
</dbReference>
<name>A0A6G7K8J0_9LACT</name>
<feature type="transmembrane region" description="Helical" evidence="6">
    <location>
        <begin position="21"/>
        <end position="42"/>
    </location>
</feature>
<accession>A0A6G7K8J0</accession>
<evidence type="ECO:0000256" key="5">
    <source>
        <dbReference type="ARBA" id="ARBA00023136"/>
    </source>
</evidence>
<feature type="transmembrane region" description="Helical" evidence="6">
    <location>
        <begin position="365"/>
        <end position="387"/>
    </location>
</feature>
<evidence type="ECO:0000256" key="6">
    <source>
        <dbReference type="SAM" id="Phobius"/>
    </source>
</evidence>
<comment type="subcellular location">
    <subcellularLocation>
        <location evidence="1">Cell membrane</location>
        <topology evidence="1">Multi-pass membrane protein</topology>
    </subcellularLocation>
</comment>
<protein>
    <submittedName>
        <fullName evidence="8">ABC transporter permease</fullName>
    </submittedName>
</protein>
<keyword evidence="3 6" id="KW-0812">Transmembrane</keyword>
<gene>
    <name evidence="8" type="ORF">G7057_03250</name>
</gene>
<feature type="transmembrane region" description="Helical" evidence="6">
    <location>
        <begin position="275"/>
        <end position="298"/>
    </location>
</feature>
<keyword evidence="2" id="KW-1003">Cell membrane</keyword>
<keyword evidence="4 6" id="KW-1133">Transmembrane helix</keyword>
<sequence>MNKFWIIVGQVYKKNVKSVGFITMMLSPIIMIGIIAAIIYFIGNSFDSVPTIAVISDSQEIQQLFQAEEEQFVVDESLSTLEDARTAVESEIIDAYLSVNTDNNHITADFVEVSGLDSVDLNYITSLLAAVQLDLQSQALGLSSDDMMALNTPPTINSSTVAVDDGNIIENDNIDEAIKTGAAYFICIAIFMFIMTYSSIIAEEIASEKGTRIMEIVLSSVSSTTHFFGKLTAIFLICLTQIAFYGLVFAVALQFDFVQNLIPSDLDIVNLLSGMVGVALFYFVAGIVLFAVIAAFLGSMVTKIEDVSKAVTPIIFIALAGFYGGMFAFASTTNPIIKIGSHIPFFSPFIMPFRIAAETVSNVEVGISMLVMVAFTVLVTFISLLLYRSNVLIYSESNMFKIIKTSIRNVKNDRKKTQQVES</sequence>
<dbReference type="GO" id="GO:0140359">
    <property type="term" value="F:ABC-type transporter activity"/>
    <property type="evidence" value="ECO:0007669"/>
    <property type="project" value="InterPro"/>
</dbReference>
<evidence type="ECO:0000256" key="2">
    <source>
        <dbReference type="ARBA" id="ARBA00022475"/>
    </source>
</evidence>
<dbReference type="PANTHER" id="PTHR30294:SF29">
    <property type="entry name" value="MULTIDRUG ABC TRANSPORTER PERMEASE YBHS-RELATED"/>
    <property type="match status" value="1"/>
</dbReference>
<keyword evidence="9" id="KW-1185">Reference proteome</keyword>
<dbReference type="KEGG" id="jar:G7057_03250"/>
<dbReference type="AlphaFoldDB" id="A0A6G7K8J0"/>
<evidence type="ECO:0000256" key="4">
    <source>
        <dbReference type="ARBA" id="ARBA00022989"/>
    </source>
</evidence>
<evidence type="ECO:0000256" key="1">
    <source>
        <dbReference type="ARBA" id="ARBA00004651"/>
    </source>
</evidence>
<dbReference type="RefSeq" id="WP_166161299.1">
    <property type="nucleotide sequence ID" value="NZ_CP049740.1"/>
</dbReference>
<dbReference type="Proteomes" id="UP000501451">
    <property type="component" value="Chromosome"/>
</dbReference>
<keyword evidence="5 6" id="KW-0472">Membrane</keyword>
<proteinExistence type="predicted"/>
<dbReference type="EMBL" id="CP049740">
    <property type="protein sequence ID" value="QII81589.1"/>
    <property type="molecule type" value="Genomic_DNA"/>
</dbReference>
<evidence type="ECO:0000313" key="9">
    <source>
        <dbReference type="Proteomes" id="UP000501451"/>
    </source>
</evidence>